<evidence type="ECO:0000256" key="1">
    <source>
        <dbReference type="SAM" id="SignalP"/>
    </source>
</evidence>
<feature type="signal peptide" evidence="1">
    <location>
        <begin position="1"/>
        <end position="23"/>
    </location>
</feature>
<dbReference type="Proteomes" id="UP000500767">
    <property type="component" value="Chromosome"/>
</dbReference>
<proteinExistence type="predicted"/>
<dbReference type="EMBL" id="CP053708">
    <property type="protein sequence ID" value="QKE89050.1"/>
    <property type="molecule type" value="Genomic_DNA"/>
</dbReference>
<protein>
    <submittedName>
        <fullName evidence="2">Esterase family protein</fullName>
    </submittedName>
</protein>
<dbReference type="PANTHER" id="PTHR48098">
    <property type="entry name" value="ENTEROCHELIN ESTERASE-RELATED"/>
    <property type="match status" value="1"/>
</dbReference>
<accession>A0A6M8HFI0</accession>
<sequence>MKTLQSIMLSIVIGGAVTSAAVAATGGACPHDNQGVPPEANSTDKTKPFFIDTTGLDLKTAPPTRDPANPAYPAATTLADGTLPSVTRNGNFIIGPTHPVASDTLAHAGIPHGTVHTFTMSSTDSVRYRPGMVRDDAPDCRNSALEHATTAPGDRSDMIVTTSHPGSWTRSVDVYVPAGYIPGKTTPFLIFGDGGRDGFTNETQLFTTLDNLIHAGRIPPIVAIGVGSGGQDAQGSERGREYDTVSGTYAEWVEHEVLPLVERNAHVRLTRDPNGRATMGISSSGVAALTMAWFHPELYGRVLAYSPTLVNQQWPHDTALPGGAWQYHSAWSGTPRPNLLVHGVTFEATTQSDGLPLIPNTPRKPIRFWFETGDRDLFYPAAAIPDGMHDWTLANENMARALAAKNYTYQFVFARNAGHVDKGVVAQTLPAALEWVWNGYVPVKR</sequence>
<dbReference type="AlphaFoldDB" id="A0A6M8HFI0"/>
<name>A0A6M8HFI0_9PROT</name>
<dbReference type="Gene3D" id="3.40.50.1820">
    <property type="entry name" value="alpha/beta hydrolase"/>
    <property type="match status" value="1"/>
</dbReference>
<dbReference type="InterPro" id="IPR050583">
    <property type="entry name" value="Mycobacterial_A85_antigen"/>
</dbReference>
<gene>
    <name evidence="2" type="ORF">HN018_02385</name>
</gene>
<evidence type="ECO:0000313" key="2">
    <source>
        <dbReference type="EMBL" id="QKE89050.1"/>
    </source>
</evidence>
<dbReference type="RefSeq" id="WP_171836777.1">
    <property type="nucleotide sequence ID" value="NZ_CP053708.1"/>
</dbReference>
<keyword evidence="1" id="KW-0732">Signal</keyword>
<organism evidence="2 3">
    <name type="scientific">Lichenicola cladoniae</name>
    <dbReference type="NCBI Taxonomy" id="1484109"/>
    <lineage>
        <taxon>Bacteria</taxon>
        <taxon>Pseudomonadati</taxon>
        <taxon>Pseudomonadota</taxon>
        <taxon>Alphaproteobacteria</taxon>
        <taxon>Acetobacterales</taxon>
        <taxon>Acetobacteraceae</taxon>
        <taxon>Lichenicola</taxon>
    </lineage>
</organism>
<dbReference type="PROSITE" id="PS51257">
    <property type="entry name" value="PROKAR_LIPOPROTEIN"/>
    <property type="match status" value="1"/>
</dbReference>
<dbReference type="PANTHER" id="PTHR48098:SF3">
    <property type="entry name" value="IRON(III) ENTEROBACTIN ESTERASE"/>
    <property type="match status" value="1"/>
</dbReference>
<keyword evidence="3" id="KW-1185">Reference proteome</keyword>
<evidence type="ECO:0000313" key="3">
    <source>
        <dbReference type="Proteomes" id="UP000500767"/>
    </source>
</evidence>
<reference evidence="2 3" key="1">
    <citation type="journal article" date="2014" name="World J. Microbiol. Biotechnol.">
        <title>Biodiversity and physiological characteristics of Antarctic and Arctic lichens-associated bacteria.</title>
        <authorList>
            <person name="Lee Y.M."/>
            <person name="Kim E.H."/>
            <person name="Lee H.K."/>
            <person name="Hong S.G."/>
        </authorList>
    </citation>
    <scope>NUCLEOTIDE SEQUENCE [LARGE SCALE GENOMIC DNA]</scope>
    <source>
        <strain evidence="2 3">PAMC 26569</strain>
    </source>
</reference>
<dbReference type="KEGG" id="lck:HN018_02385"/>
<dbReference type="InterPro" id="IPR029058">
    <property type="entry name" value="AB_hydrolase_fold"/>
</dbReference>
<feature type="chain" id="PRO_5026965015" evidence="1">
    <location>
        <begin position="24"/>
        <end position="445"/>
    </location>
</feature>
<dbReference type="Pfam" id="PF00756">
    <property type="entry name" value="Esterase"/>
    <property type="match status" value="1"/>
</dbReference>
<dbReference type="SUPFAM" id="SSF53474">
    <property type="entry name" value="alpha/beta-Hydrolases"/>
    <property type="match status" value="1"/>
</dbReference>
<dbReference type="InterPro" id="IPR000801">
    <property type="entry name" value="Esterase-like"/>
</dbReference>